<sequence length="297" mass="31404">MPAFLTVKELAALLRIKERKVYDLAASGAVPCSKVTGKLLFPEDEIHAWIAGARSGPDPARAAAPDVVLGSHDPLLGWALRQSRAGLASYFDGSMDGLKRFAAGEGIAAGLHLIDISGTGGGRDPGDAWNIPDVMRQAGGMDAVLIAFARRQRGLVLRPEDRGRVAGLADLPGLRIAARPEDTGSERLLAHVLRQAGIAEADLTRGETAQSEEDAVFAVAQGRADVTFGLAAVAAAQNLAFVPVTEERYDLLLDRRAAFEPPLQALLGFLRGAEFRDHAARLGGYDVGEAGAVRWNA</sequence>
<dbReference type="AlphaFoldDB" id="A0A1N7NJL8"/>
<organism evidence="3 4">
    <name type="scientific">Roseivivax lentus</name>
    <dbReference type="NCBI Taxonomy" id="633194"/>
    <lineage>
        <taxon>Bacteria</taxon>
        <taxon>Pseudomonadati</taxon>
        <taxon>Pseudomonadota</taxon>
        <taxon>Alphaproteobacteria</taxon>
        <taxon>Rhodobacterales</taxon>
        <taxon>Roseobacteraceae</taxon>
        <taxon>Roseivivax</taxon>
    </lineage>
</organism>
<gene>
    <name evidence="3" type="ORF">SAMN05421759_108162</name>
</gene>
<dbReference type="NCBIfam" id="TIGR01764">
    <property type="entry name" value="excise"/>
    <property type="match status" value="1"/>
</dbReference>
<feature type="domain" description="PBP" evidence="1">
    <location>
        <begin position="82"/>
        <end position="271"/>
    </location>
</feature>
<dbReference type="EMBL" id="FTOQ01000008">
    <property type="protein sequence ID" value="SIS98470.1"/>
    <property type="molecule type" value="Genomic_DNA"/>
</dbReference>
<dbReference type="InterPro" id="IPR010093">
    <property type="entry name" value="SinI_DNA-bd"/>
</dbReference>
<dbReference type="SUPFAM" id="SSF53850">
    <property type="entry name" value="Periplasmic binding protein-like II"/>
    <property type="match status" value="1"/>
</dbReference>
<evidence type="ECO:0000259" key="2">
    <source>
        <dbReference type="Pfam" id="PF12728"/>
    </source>
</evidence>
<proteinExistence type="predicted"/>
<dbReference type="Proteomes" id="UP000186684">
    <property type="component" value="Unassembled WGS sequence"/>
</dbReference>
<evidence type="ECO:0000259" key="1">
    <source>
        <dbReference type="Pfam" id="PF12727"/>
    </source>
</evidence>
<evidence type="ECO:0000313" key="3">
    <source>
        <dbReference type="EMBL" id="SIS98470.1"/>
    </source>
</evidence>
<dbReference type="PANTHER" id="PTHR38431">
    <property type="entry name" value="BLL2305 PROTEIN"/>
    <property type="match status" value="1"/>
</dbReference>
<evidence type="ECO:0000313" key="4">
    <source>
        <dbReference type="Proteomes" id="UP000186684"/>
    </source>
</evidence>
<dbReference type="InterPro" id="IPR041657">
    <property type="entry name" value="HTH_17"/>
</dbReference>
<dbReference type="InterPro" id="IPR024370">
    <property type="entry name" value="PBP_domain"/>
</dbReference>
<dbReference type="STRING" id="633194.SAMN05421759_108162"/>
<dbReference type="OrthoDB" id="9805928at2"/>
<keyword evidence="4" id="KW-1185">Reference proteome</keyword>
<dbReference type="Pfam" id="PF12727">
    <property type="entry name" value="PBP_like"/>
    <property type="match status" value="1"/>
</dbReference>
<protein>
    <submittedName>
        <fullName evidence="3">DNA binding domain-containing protein, excisionase family</fullName>
    </submittedName>
</protein>
<dbReference type="Gene3D" id="3.40.190.10">
    <property type="entry name" value="Periplasmic binding protein-like II"/>
    <property type="match status" value="1"/>
</dbReference>
<feature type="domain" description="Helix-turn-helix" evidence="2">
    <location>
        <begin position="4"/>
        <end position="52"/>
    </location>
</feature>
<dbReference type="PANTHER" id="PTHR38431:SF1">
    <property type="entry name" value="BLL2305 PROTEIN"/>
    <property type="match status" value="1"/>
</dbReference>
<accession>A0A1N7NJL8</accession>
<dbReference type="RefSeq" id="WP_076448727.1">
    <property type="nucleotide sequence ID" value="NZ_FTOQ01000008.1"/>
</dbReference>
<dbReference type="GO" id="GO:0003677">
    <property type="term" value="F:DNA binding"/>
    <property type="evidence" value="ECO:0007669"/>
    <property type="project" value="InterPro"/>
</dbReference>
<reference evidence="4" key="1">
    <citation type="submission" date="2017-01" db="EMBL/GenBank/DDBJ databases">
        <authorList>
            <person name="Varghese N."/>
            <person name="Submissions S."/>
        </authorList>
    </citation>
    <scope>NUCLEOTIDE SEQUENCE [LARGE SCALE GENOMIC DNA]</scope>
    <source>
        <strain evidence="4">DSM 29430</strain>
    </source>
</reference>
<name>A0A1N7NJL8_9RHOB</name>
<dbReference type="Pfam" id="PF12728">
    <property type="entry name" value="HTH_17"/>
    <property type="match status" value="1"/>
</dbReference>